<dbReference type="KEGG" id="psoj:PHYSODRAFT_529535"/>
<dbReference type="EMBL" id="JH159162">
    <property type="protein sequence ID" value="EGZ07745.1"/>
    <property type="molecule type" value="Genomic_DNA"/>
</dbReference>
<keyword evidence="6" id="KW-1185">Reference proteome</keyword>
<feature type="region of interest" description="Disordered" evidence="2">
    <location>
        <begin position="1042"/>
        <end position="1063"/>
    </location>
</feature>
<sequence length="2022" mass="222166">MRFGHLLLVGGSALLAVSCDATAASTANQVPSSRRLRTEVKKLPASYIQGLMHNDDQLKTALNAWKQGKVTTKGLAESLDLSQNKIKWIRRIRNRKKIDEEILLQMFRARMGQSPGVALFVKASACVLIVWSLNYQWVGTASLADDWYASTRCNERSSSAACISYERCKATHRCARGDEDYEIKAAELRSFARQFAGGERQQIALVNDFEDWKSGTHHWRFQSGRNASNSRSDYADAMLEPTEWMGFDSFSFPVIGSLELASGYLVFDTDRAKLWGDVQLDGVVTTTRLGGTSVAVFNFMTVYLGADVRVRFQGSRALAILSRSSFIVDTELRVRPGTLGGFPGGGFIGSGTSFSGVNNNQNGPGSASVRVYVKSLSTWGKHVPEVQEIETSAAAGQKLQGHFVLRYPSAGSKGLTSETIAYDASALDVRRRLETAFPDIGELNVERDDALEQVPEIGRLWRVTFLTAVGNVPQLQAQSFLSGLESKVVTRTIVDGNELSGSFQLGFLGRTTRWVDHDVAADEFRSALLEDFPALIDARVTRTDAKDLCAQGSTLADQTASSSIAAVDSTVDQGLYRSSEWQVPEDDLVEVADSTKGFPAKRCRAGRGAAGGFVWKMQFWTREGNVVPMTPTSSSIRDVTPPAALTVDYSRLEGIQAVAEIVDSQCFSLAFGGAGASFTGPGGAGYVDSSLLVAPAYADERVTDLSGGSGGAGGGREPFDVFPVVQPTQGGAGAGAIFLSAINDVLIGPNATISANGGNGSSAYTPGGGGSGGTVLILLADMEDMNSSLGALAEEGEAVVDGSPSTRRVIRPGEKGVCNQPTRISYFVRVGNLERGSLATNRGAIFGILRNASAQVNDEIMIAIAIVDGSFMHEANTYQWPRRVFQDKVQTDRWYKLDVTLDWQTHTYSIRLNDVLKVNAAAFQGESVAALSLSNFHAMSTWWDELYVGNDYLLGFTCPWIRQVADTAAADAAGVNDGAVLTTKRAWRKLWAASYQTPSTTTYHPMVHHESHLSRQEVYSHDNGGIIPFDGAPHRAFFNDVREQESENPDQSSHEELQAETLAGDEDEEVISYAELLTIEGLPLDNSIVQPLETGIDWEARVGATSTDTATPDSDVPPHPSVYWYSEVFNSTTGSGAIGACSSIDYNEWRNEGVMLHFTNLTDPFGDRLEDSGGLLADRPKVIFNRATQRFVMWMHVDSAVSSTANTMGLTGVASSEYPNGPFQFVHSLYPDAAPLEAPGGQTVNETHDQTVAVIPSASGQDAAYIVRTYCKTVEYWLPRPVMDPLWQSVQKLSDAGDGETVADFGLSYHRAFHHKGYDDPTDIYLQRWRMEDTPWEVICCSLVNASDCVSVTEVPQKPEDVCPDGMKKKAILGQAQTQSSNSSASAIVQTRYKDPNDDANSAFVPTASVRAYTSWGFQVLNTKTWRGNYFDALSTNITLFIFKRFAGERRRREIDQDPTIQYTYPNEEELTQSVIPANDTEILDELLGTLGVPVSLAFKSKYSSFDLAEIDRDGDGKVTSYEIAELEQQKALKQLTDELVDALIADFNVMKWSQVDILDADSDGLITFDEFEDWLGLDPNLLFDRFDLDKNGYLDENELARSLWYRQMPRLDAAIFILDPSFDGRVYYERFRSLILQAPDYIFKTYDFDSSDTLSQFEVDLMVKDLGSALARPEVLKGLKNTTSNSITKADYAAWFSATTSLVDDARNKLKVDNAVHATGPDRLTGPLHVVERRRAKYVAISALTDDYLHTRGLLREVEGDFEGREALLNYFAFSEDLFGLADSADGAVLGDEVKPFREFLSPATLRDRASYWNGRHWEGRPSAPALSTYGSQCFQVAGLDGSALDEQSSGCLPCRTTSPYASDVVGHYQTFARGTPQCQPHKELDAYIKEFDQQVSIQLQYQQQAQLGPQGLQQHMSPCYNQSQFFPCDVHKVLDGNVADTLRSWTERQSPQNLAWEQHPNNVGSSVKIRADDFRLKSTGPSYIERFPLREREPLNADDPVNSLTVYEPDELADVLGGGR</sequence>
<evidence type="ECO:0000313" key="6">
    <source>
        <dbReference type="Proteomes" id="UP000002640"/>
    </source>
</evidence>
<dbReference type="RefSeq" id="XP_009537311.1">
    <property type="nucleotide sequence ID" value="XM_009539016.1"/>
</dbReference>
<dbReference type="InterPro" id="IPR011992">
    <property type="entry name" value="EF-hand-dom_pair"/>
</dbReference>
<evidence type="ECO:0000256" key="1">
    <source>
        <dbReference type="ARBA" id="ARBA00022837"/>
    </source>
</evidence>
<dbReference type="SMR" id="G5AAW6"/>
<keyword evidence="3" id="KW-0732">Signal</keyword>
<name>G5AAW6_PHYSP</name>
<dbReference type="SUPFAM" id="SSF47473">
    <property type="entry name" value="EF-hand"/>
    <property type="match status" value="1"/>
</dbReference>
<dbReference type="Pfam" id="PF13202">
    <property type="entry name" value="EF-hand_5"/>
    <property type="match status" value="1"/>
</dbReference>
<protein>
    <recommendedName>
        <fullName evidence="4">EF-hand domain-containing protein</fullName>
    </recommendedName>
</protein>
<dbReference type="OMA" id="VEYWLPR"/>
<dbReference type="Gene3D" id="2.115.10.20">
    <property type="entry name" value="Glycosyl hydrolase domain, family 43"/>
    <property type="match status" value="1"/>
</dbReference>
<dbReference type="GeneID" id="20661378"/>
<evidence type="ECO:0000256" key="2">
    <source>
        <dbReference type="SAM" id="MobiDB-lite"/>
    </source>
</evidence>
<dbReference type="PANTHER" id="PTHR22925:SF3">
    <property type="entry name" value="GLYCOSYL HYDROLASE FAMILY PROTEIN 43"/>
    <property type="match status" value="1"/>
</dbReference>
<dbReference type="Gene3D" id="1.10.238.10">
    <property type="entry name" value="EF-hand"/>
    <property type="match status" value="2"/>
</dbReference>
<gene>
    <name evidence="5" type="ORF">PHYSODRAFT_529535</name>
</gene>
<dbReference type="InterPro" id="IPR002048">
    <property type="entry name" value="EF_hand_dom"/>
</dbReference>
<dbReference type="PROSITE" id="PS50222">
    <property type="entry name" value="EF_HAND_2"/>
    <property type="match status" value="1"/>
</dbReference>
<dbReference type="STRING" id="1094619.G5AAW6"/>
<evidence type="ECO:0000256" key="3">
    <source>
        <dbReference type="SAM" id="SignalP"/>
    </source>
</evidence>
<feature type="domain" description="EF-hand" evidence="4">
    <location>
        <begin position="1557"/>
        <end position="1582"/>
    </location>
</feature>
<reference evidence="5 6" key="1">
    <citation type="journal article" date="2006" name="Science">
        <title>Phytophthora genome sequences uncover evolutionary origins and mechanisms of pathogenesis.</title>
        <authorList>
            <person name="Tyler B.M."/>
            <person name="Tripathy S."/>
            <person name="Zhang X."/>
            <person name="Dehal P."/>
            <person name="Jiang R.H."/>
            <person name="Aerts A."/>
            <person name="Arredondo F.D."/>
            <person name="Baxter L."/>
            <person name="Bensasson D."/>
            <person name="Beynon J.L."/>
            <person name="Chapman J."/>
            <person name="Damasceno C.M."/>
            <person name="Dorrance A.E."/>
            <person name="Dou D."/>
            <person name="Dickerman A.W."/>
            <person name="Dubchak I.L."/>
            <person name="Garbelotto M."/>
            <person name="Gijzen M."/>
            <person name="Gordon S.G."/>
            <person name="Govers F."/>
            <person name="Grunwald N.J."/>
            <person name="Huang W."/>
            <person name="Ivors K.L."/>
            <person name="Jones R.W."/>
            <person name="Kamoun S."/>
            <person name="Krampis K."/>
            <person name="Lamour K.H."/>
            <person name="Lee M.K."/>
            <person name="McDonald W.H."/>
            <person name="Medina M."/>
            <person name="Meijer H.J."/>
            <person name="Nordberg E.K."/>
            <person name="Maclean D.J."/>
            <person name="Ospina-Giraldo M.D."/>
            <person name="Morris P.F."/>
            <person name="Phuntumart V."/>
            <person name="Putnam N.H."/>
            <person name="Rash S."/>
            <person name="Rose J.K."/>
            <person name="Sakihama Y."/>
            <person name="Salamov A.A."/>
            <person name="Savidor A."/>
            <person name="Scheuring C.F."/>
            <person name="Smith B.M."/>
            <person name="Sobral B.W."/>
            <person name="Terry A."/>
            <person name="Torto-Alalibo T.A."/>
            <person name="Win J."/>
            <person name="Xu Z."/>
            <person name="Zhang H."/>
            <person name="Grigoriev I.V."/>
            <person name="Rokhsar D.S."/>
            <person name="Boore J.L."/>
        </authorList>
    </citation>
    <scope>NUCLEOTIDE SEQUENCE [LARGE SCALE GENOMIC DNA]</scope>
    <source>
        <strain evidence="5 6">P6497</strain>
    </source>
</reference>
<dbReference type="Proteomes" id="UP000002640">
    <property type="component" value="Unassembled WGS sequence"/>
</dbReference>
<evidence type="ECO:0000259" key="4">
    <source>
        <dbReference type="PROSITE" id="PS50222"/>
    </source>
</evidence>
<feature type="chain" id="PRO_5003473214" description="EF-hand domain-containing protein" evidence="3">
    <location>
        <begin position="24"/>
        <end position="2022"/>
    </location>
</feature>
<proteinExistence type="predicted"/>
<dbReference type="InParanoid" id="G5AAW6"/>
<accession>G5AAW6</accession>
<dbReference type="InterPro" id="IPR023296">
    <property type="entry name" value="Glyco_hydro_beta-prop_sf"/>
</dbReference>
<dbReference type="InterPro" id="IPR018247">
    <property type="entry name" value="EF_Hand_1_Ca_BS"/>
</dbReference>
<evidence type="ECO:0000313" key="5">
    <source>
        <dbReference type="EMBL" id="EGZ07745.1"/>
    </source>
</evidence>
<dbReference type="GO" id="GO:0005509">
    <property type="term" value="F:calcium ion binding"/>
    <property type="evidence" value="ECO:0007669"/>
    <property type="project" value="InterPro"/>
</dbReference>
<organism evidence="5 6">
    <name type="scientific">Phytophthora sojae (strain P6497)</name>
    <name type="common">Soybean stem and root rot agent</name>
    <name type="synonym">Phytophthora megasperma f. sp. glycines</name>
    <dbReference type="NCBI Taxonomy" id="1094619"/>
    <lineage>
        <taxon>Eukaryota</taxon>
        <taxon>Sar</taxon>
        <taxon>Stramenopiles</taxon>
        <taxon>Oomycota</taxon>
        <taxon>Peronosporomycetes</taxon>
        <taxon>Peronosporales</taxon>
        <taxon>Peronosporaceae</taxon>
        <taxon>Phytophthora</taxon>
    </lineage>
</organism>
<dbReference type="PROSITE" id="PS00018">
    <property type="entry name" value="EF_HAND_1"/>
    <property type="match status" value="4"/>
</dbReference>
<feature type="signal peptide" evidence="3">
    <location>
        <begin position="1"/>
        <end position="23"/>
    </location>
</feature>
<dbReference type="CDD" id="cd00051">
    <property type="entry name" value="EFh"/>
    <property type="match status" value="1"/>
</dbReference>
<dbReference type="PROSITE" id="PS51257">
    <property type="entry name" value="PROKAR_LIPOPROTEIN"/>
    <property type="match status" value="1"/>
</dbReference>
<keyword evidence="1" id="KW-0106">Calcium</keyword>
<dbReference type="PANTHER" id="PTHR22925">
    <property type="entry name" value="GLYCOSYL HYDROLASE 43 FAMILY MEMBER"/>
    <property type="match status" value="1"/>
</dbReference>